<protein>
    <submittedName>
        <fullName evidence="3">SRPBCC domain-containing protein</fullName>
    </submittedName>
</protein>
<proteinExistence type="inferred from homology"/>
<gene>
    <name evidence="3" type="ORF">WJU22_24085</name>
</gene>
<dbReference type="EMBL" id="CP150096">
    <property type="protein sequence ID" value="WZN45983.1"/>
    <property type="molecule type" value="Genomic_DNA"/>
</dbReference>
<evidence type="ECO:0000313" key="3">
    <source>
        <dbReference type="EMBL" id="WZN45983.1"/>
    </source>
</evidence>
<dbReference type="InterPro" id="IPR013538">
    <property type="entry name" value="ASHA1/2-like_C"/>
</dbReference>
<accession>A0ABZ2Z2S1</accession>
<dbReference type="Gene3D" id="3.30.530.20">
    <property type="match status" value="1"/>
</dbReference>
<keyword evidence="4" id="KW-1185">Reference proteome</keyword>
<feature type="domain" description="Activator of Hsp90 ATPase homologue 1/2-like C-terminal" evidence="2">
    <location>
        <begin position="23"/>
        <end position="165"/>
    </location>
</feature>
<dbReference type="Proteomes" id="UP001449657">
    <property type="component" value="Chromosome"/>
</dbReference>
<organism evidence="3 4">
    <name type="scientific">Chitinophaga caseinilytica</name>
    <dbReference type="NCBI Taxonomy" id="2267521"/>
    <lineage>
        <taxon>Bacteria</taxon>
        <taxon>Pseudomonadati</taxon>
        <taxon>Bacteroidota</taxon>
        <taxon>Chitinophagia</taxon>
        <taxon>Chitinophagales</taxon>
        <taxon>Chitinophagaceae</taxon>
        <taxon>Chitinophaga</taxon>
    </lineage>
</organism>
<dbReference type="CDD" id="cd07814">
    <property type="entry name" value="SRPBCC_CalC_Aha1-like"/>
    <property type="match status" value="1"/>
</dbReference>
<sequence length="167" mass="18706">MQSTSNAASPATNDVFISRTVNFPRELVFRIWTDPEHLPKWFAPNDCSIHFEKLDIRPGGHFHSCIHTPDGKDCWCVGEYLDINSPEKIVYNIALADENGIRRTSAQAGMDPEWPDETLVTVSFHALAANKTEITIHQAAPENIARRTGAYPSWLQMLDRMEAALGA</sequence>
<comment type="similarity">
    <text evidence="1">Belongs to the AHA1 family.</text>
</comment>
<evidence type="ECO:0000313" key="4">
    <source>
        <dbReference type="Proteomes" id="UP001449657"/>
    </source>
</evidence>
<evidence type="ECO:0000259" key="2">
    <source>
        <dbReference type="Pfam" id="PF08327"/>
    </source>
</evidence>
<dbReference type="SUPFAM" id="SSF55961">
    <property type="entry name" value="Bet v1-like"/>
    <property type="match status" value="1"/>
</dbReference>
<name>A0ABZ2Z2S1_9BACT</name>
<reference evidence="3 4" key="1">
    <citation type="submission" date="2024-03" db="EMBL/GenBank/DDBJ databases">
        <title>Chitinophaga caseinilytica sp. nov., a casein hydrolysing bacterium isolated from forest soil.</title>
        <authorList>
            <person name="Lee D.S."/>
            <person name="Han D.M."/>
            <person name="Baek J.H."/>
            <person name="Choi D.G."/>
            <person name="Jeon J.H."/>
            <person name="Jeon C.O."/>
        </authorList>
    </citation>
    <scope>NUCLEOTIDE SEQUENCE [LARGE SCALE GENOMIC DNA]</scope>
    <source>
        <strain evidence="3 4">KACC 19118</strain>
    </source>
</reference>
<dbReference type="Pfam" id="PF08327">
    <property type="entry name" value="AHSA1"/>
    <property type="match status" value="1"/>
</dbReference>
<dbReference type="RefSeq" id="WP_341840724.1">
    <property type="nucleotide sequence ID" value="NZ_CP149792.1"/>
</dbReference>
<evidence type="ECO:0000256" key="1">
    <source>
        <dbReference type="ARBA" id="ARBA00006817"/>
    </source>
</evidence>
<dbReference type="InterPro" id="IPR023393">
    <property type="entry name" value="START-like_dom_sf"/>
</dbReference>